<reference evidence="9" key="1">
    <citation type="submission" date="2022-08" db="UniProtKB">
        <authorList>
            <consortium name="EnsemblMetazoa"/>
        </authorList>
    </citation>
    <scope>IDENTIFICATION</scope>
    <source>
        <strain evidence="9">05x7-T-G4-1.051#20</strain>
    </source>
</reference>
<protein>
    <recommendedName>
        <fullName evidence="11">Sialomucin core protein 24</fullName>
    </recommendedName>
</protein>
<dbReference type="GO" id="GO:0031410">
    <property type="term" value="C:cytoplasmic vesicle"/>
    <property type="evidence" value="ECO:0007669"/>
    <property type="project" value="TreeGrafter"/>
</dbReference>
<dbReference type="InterPro" id="IPR007947">
    <property type="entry name" value="CD164_MGC24"/>
</dbReference>
<dbReference type="Proteomes" id="UP000005408">
    <property type="component" value="Unassembled WGS sequence"/>
</dbReference>
<dbReference type="AlphaFoldDB" id="A0A8W8JKA7"/>
<evidence type="ECO:0000256" key="6">
    <source>
        <dbReference type="ARBA" id="ARBA00023136"/>
    </source>
</evidence>
<feature type="transmembrane region" description="Helical" evidence="8">
    <location>
        <begin position="12"/>
        <end position="32"/>
    </location>
</feature>
<evidence type="ECO:0000313" key="9">
    <source>
        <dbReference type="EnsemblMetazoa" id="G19834.4:cds"/>
    </source>
</evidence>
<dbReference type="GO" id="GO:0016020">
    <property type="term" value="C:membrane"/>
    <property type="evidence" value="ECO:0007669"/>
    <property type="project" value="UniProtKB-SubCell"/>
</dbReference>
<keyword evidence="10" id="KW-1185">Reference proteome</keyword>
<sequence length="235" mass="24810">MRKFYRNNKDKLISGMLSGSLLVGDLIIGVLASSGLSEPVFPETGAYSHVFVFPTVMVGQAPDAKCEDLNQTECCGIQGFGLSCVFVNCTMTKQTNYSAMCMADKDISEKCTSNTNHTVCIPNNGTTTTAAPTTTTAAKTTPAAINTTAVPINTTTPAPTTPAATNTTAVPVTTTIAPATTTKATPKPAPSSKTGQHFDAASFIGGMILMGGLIVIIYFGLKFYRARRDRNYRTL</sequence>
<dbReference type="Pfam" id="PF05283">
    <property type="entry name" value="MGC-24"/>
    <property type="match status" value="1"/>
</dbReference>
<proteinExistence type="inferred from homology"/>
<keyword evidence="4" id="KW-0732">Signal</keyword>
<keyword evidence="7" id="KW-0325">Glycoprotein</keyword>
<keyword evidence="6 8" id="KW-0472">Membrane</keyword>
<evidence type="ECO:0000256" key="5">
    <source>
        <dbReference type="ARBA" id="ARBA00022989"/>
    </source>
</evidence>
<evidence type="ECO:0000256" key="4">
    <source>
        <dbReference type="ARBA" id="ARBA00022729"/>
    </source>
</evidence>
<evidence type="ECO:0000256" key="3">
    <source>
        <dbReference type="ARBA" id="ARBA00022692"/>
    </source>
</evidence>
<keyword evidence="5 8" id="KW-1133">Transmembrane helix</keyword>
<feature type="transmembrane region" description="Helical" evidence="8">
    <location>
        <begin position="200"/>
        <end position="221"/>
    </location>
</feature>
<comment type="similarity">
    <text evidence="2">Belongs to the CD164 family.</text>
</comment>
<evidence type="ECO:0000256" key="1">
    <source>
        <dbReference type="ARBA" id="ARBA00004479"/>
    </source>
</evidence>
<accession>A0A8W8JKA7</accession>
<name>A0A8W8JKA7_MAGGI</name>
<organism evidence="9 10">
    <name type="scientific">Magallana gigas</name>
    <name type="common">Pacific oyster</name>
    <name type="synonym">Crassostrea gigas</name>
    <dbReference type="NCBI Taxonomy" id="29159"/>
    <lineage>
        <taxon>Eukaryota</taxon>
        <taxon>Metazoa</taxon>
        <taxon>Spiralia</taxon>
        <taxon>Lophotrochozoa</taxon>
        <taxon>Mollusca</taxon>
        <taxon>Bivalvia</taxon>
        <taxon>Autobranchia</taxon>
        <taxon>Pteriomorphia</taxon>
        <taxon>Ostreida</taxon>
        <taxon>Ostreoidea</taxon>
        <taxon>Ostreidae</taxon>
        <taxon>Magallana</taxon>
    </lineage>
</organism>
<dbReference type="PANTHER" id="PTHR11337:SF8">
    <property type="entry name" value="VISGUN, ISOFORM E"/>
    <property type="match status" value="1"/>
</dbReference>
<dbReference type="PANTHER" id="PTHR11337">
    <property type="entry name" value="MUCIN/PORIMIN"/>
    <property type="match status" value="1"/>
</dbReference>
<evidence type="ECO:0000256" key="7">
    <source>
        <dbReference type="ARBA" id="ARBA00023180"/>
    </source>
</evidence>
<evidence type="ECO:0000313" key="10">
    <source>
        <dbReference type="Proteomes" id="UP000005408"/>
    </source>
</evidence>
<evidence type="ECO:0000256" key="8">
    <source>
        <dbReference type="SAM" id="Phobius"/>
    </source>
</evidence>
<keyword evidence="3 8" id="KW-0812">Transmembrane</keyword>
<dbReference type="EnsemblMetazoa" id="G19834.4">
    <property type="protein sequence ID" value="G19834.4:cds"/>
    <property type="gene ID" value="G19834"/>
</dbReference>
<evidence type="ECO:0008006" key="11">
    <source>
        <dbReference type="Google" id="ProtNLM"/>
    </source>
</evidence>
<evidence type="ECO:0000256" key="2">
    <source>
        <dbReference type="ARBA" id="ARBA00005341"/>
    </source>
</evidence>
<comment type="subcellular location">
    <subcellularLocation>
        <location evidence="1">Membrane</location>
        <topology evidence="1">Single-pass type I membrane protein</topology>
    </subcellularLocation>
</comment>